<protein>
    <submittedName>
        <fullName evidence="2">Uncharacterized protein</fullName>
    </submittedName>
</protein>
<dbReference type="EMBL" id="VSRR010071048">
    <property type="protein sequence ID" value="MPC86296.1"/>
    <property type="molecule type" value="Genomic_DNA"/>
</dbReference>
<organism evidence="2 3">
    <name type="scientific">Portunus trituberculatus</name>
    <name type="common">Swimming crab</name>
    <name type="synonym">Neptunus trituberculatus</name>
    <dbReference type="NCBI Taxonomy" id="210409"/>
    <lineage>
        <taxon>Eukaryota</taxon>
        <taxon>Metazoa</taxon>
        <taxon>Ecdysozoa</taxon>
        <taxon>Arthropoda</taxon>
        <taxon>Crustacea</taxon>
        <taxon>Multicrustacea</taxon>
        <taxon>Malacostraca</taxon>
        <taxon>Eumalacostraca</taxon>
        <taxon>Eucarida</taxon>
        <taxon>Decapoda</taxon>
        <taxon>Pleocyemata</taxon>
        <taxon>Brachyura</taxon>
        <taxon>Eubrachyura</taxon>
        <taxon>Portunoidea</taxon>
        <taxon>Portunidae</taxon>
        <taxon>Portuninae</taxon>
        <taxon>Portunus</taxon>
    </lineage>
</organism>
<keyword evidence="3" id="KW-1185">Reference proteome</keyword>
<proteinExistence type="predicted"/>
<comment type="caution">
    <text evidence="2">The sequence shown here is derived from an EMBL/GenBank/DDBJ whole genome shotgun (WGS) entry which is preliminary data.</text>
</comment>
<accession>A0A5B7IX60</accession>
<gene>
    <name evidence="2" type="ORF">E2C01_081119</name>
</gene>
<evidence type="ECO:0000313" key="2">
    <source>
        <dbReference type="EMBL" id="MPC86296.1"/>
    </source>
</evidence>
<sequence length="95" mass="10209">MGTRLHEENQVVPGKQGPGGSQSVVAVTGRRKRWLENIASRRALGETGIVRREEARGDSLRHLMLTLRPCTSAFDDSGLEMVLRPGSAAAEGVVA</sequence>
<dbReference type="Proteomes" id="UP000324222">
    <property type="component" value="Unassembled WGS sequence"/>
</dbReference>
<dbReference type="AlphaFoldDB" id="A0A5B7IX60"/>
<reference evidence="2 3" key="1">
    <citation type="submission" date="2019-05" db="EMBL/GenBank/DDBJ databases">
        <title>Another draft genome of Portunus trituberculatus and its Hox gene families provides insights of decapod evolution.</title>
        <authorList>
            <person name="Jeong J.-H."/>
            <person name="Song I."/>
            <person name="Kim S."/>
            <person name="Choi T."/>
            <person name="Kim D."/>
            <person name="Ryu S."/>
            <person name="Kim W."/>
        </authorList>
    </citation>
    <scope>NUCLEOTIDE SEQUENCE [LARGE SCALE GENOMIC DNA]</scope>
    <source>
        <tissue evidence="2">Muscle</tissue>
    </source>
</reference>
<evidence type="ECO:0000256" key="1">
    <source>
        <dbReference type="SAM" id="MobiDB-lite"/>
    </source>
</evidence>
<evidence type="ECO:0000313" key="3">
    <source>
        <dbReference type="Proteomes" id="UP000324222"/>
    </source>
</evidence>
<feature type="region of interest" description="Disordered" evidence="1">
    <location>
        <begin position="1"/>
        <end position="24"/>
    </location>
</feature>
<name>A0A5B7IX60_PORTR</name>